<dbReference type="Gene3D" id="3.30.110.40">
    <property type="entry name" value="TusA-like domain"/>
    <property type="match status" value="1"/>
</dbReference>
<dbReference type="InterPro" id="IPR036868">
    <property type="entry name" value="TusA-like_sf"/>
</dbReference>
<sequence>MEMIQIDLSALRCPQLLLQAKKTLRMYPDAAMVVFYLSGSAELHDLLRLALAQGWCVSHEHEQALSRWRVQLNRRSSDSQGVVS</sequence>
<dbReference type="AlphaFoldDB" id="A0A8I1W6K2"/>
<dbReference type="RefSeq" id="WP_207542238.1">
    <property type="nucleotide sequence ID" value="NZ_JAFNAA010000011.1"/>
</dbReference>
<accession>A0A8I1W6K2</accession>
<reference evidence="1" key="1">
    <citation type="submission" date="2021-03" db="EMBL/GenBank/DDBJ databases">
        <title>Plesiomonas shigelloides zfcc0051, isolated from zebrafish feces.</title>
        <authorList>
            <person name="Vanderhoek Z."/>
            <person name="Gaulke C."/>
        </authorList>
    </citation>
    <scope>NUCLEOTIDE SEQUENCE</scope>
    <source>
        <strain evidence="1">Zfcc0051</strain>
    </source>
</reference>
<dbReference type="SUPFAM" id="SSF64307">
    <property type="entry name" value="SirA-like"/>
    <property type="match status" value="1"/>
</dbReference>
<protein>
    <recommendedName>
        <fullName evidence="3">Sulfurtransferase TusA family protein</fullName>
    </recommendedName>
</protein>
<dbReference type="EMBL" id="JAFNAA010000011">
    <property type="protein sequence ID" value="MBO1108812.1"/>
    <property type="molecule type" value="Genomic_DNA"/>
</dbReference>
<dbReference type="Proteomes" id="UP000664658">
    <property type="component" value="Unassembled WGS sequence"/>
</dbReference>
<evidence type="ECO:0008006" key="3">
    <source>
        <dbReference type="Google" id="ProtNLM"/>
    </source>
</evidence>
<comment type="caution">
    <text evidence="1">The sequence shown here is derived from an EMBL/GenBank/DDBJ whole genome shotgun (WGS) entry which is preliminary data.</text>
</comment>
<proteinExistence type="predicted"/>
<organism evidence="1 2">
    <name type="scientific">Plesiomonas shigelloides</name>
    <name type="common">Aeromonas shigelloides</name>
    <dbReference type="NCBI Taxonomy" id="703"/>
    <lineage>
        <taxon>Bacteria</taxon>
        <taxon>Pseudomonadati</taxon>
        <taxon>Pseudomonadota</taxon>
        <taxon>Gammaproteobacteria</taxon>
        <taxon>Enterobacterales</taxon>
        <taxon>Enterobacteriaceae</taxon>
        <taxon>Plesiomonas</taxon>
    </lineage>
</organism>
<evidence type="ECO:0000313" key="1">
    <source>
        <dbReference type="EMBL" id="MBO1108812.1"/>
    </source>
</evidence>
<gene>
    <name evidence="1" type="ORF">J2R62_11360</name>
</gene>
<name>A0A8I1W6K2_PLESH</name>
<evidence type="ECO:0000313" key="2">
    <source>
        <dbReference type="Proteomes" id="UP000664658"/>
    </source>
</evidence>